<accession>A0A2U4CLA7</accession>
<protein>
    <submittedName>
        <fullName evidence="3">Agouti-signaling protein isoform X1</fullName>
    </submittedName>
</protein>
<evidence type="ECO:0000256" key="1">
    <source>
        <dbReference type="SAM" id="MobiDB-lite"/>
    </source>
</evidence>
<feature type="region of interest" description="Disordered" evidence="1">
    <location>
        <begin position="90"/>
        <end position="130"/>
    </location>
</feature>
<reference evidence="3" key="1">
    <citation type="submission" date="2025-08" db="UniProtKB">
        <authorList>
            <consortium name="RefSeq"/>
        </authorList>
    </citation>
    <scope>IDENTIFICATION</scope>
    <source>
        <tissue evidence="3">Spleen</tissue>
    </source>
</reference>
<gene>
    <name evidence="3" type="primary">ASIP</name>
</gene>
<name>A0A2U4CLA7_TURTR</name>
<dbReference type="AlphaFoldDB" id="A0A2U4CLA7"/>
<evidence type="ECO:0000313" key="3">
    <source>
        <dbReference type="RefSeq" id="XP_019806231.1"/>
    </source>
</evidence>
<keyword evidence="2" id="KW-1185">Reference proteome</keyword>
<evidence type="ECO:0000313" key="2">
    <source>
        <dbReference type="Proteomes" id="UP000245320"/>
    </source>
</evidence>
<dbReference type="InParanoid" id="A0A2U4CLA7"/>
<proteinExistence type="predicted"/>
<dbReference type="Proteomes" id="UP000245320">
    <property type="component" value="Chromosome 15"/>
</dbReference>
<dbReference type="OrthoDB" id="8717782at2759"/>
<organism evidence="2 3">
    <name type="scientific">Tursiops truncatus</name>
    <name type="common">Atlantic bottle-nosed dolphin</name>
    <name type="synonym">Delphinus truncatus</name>
    <dbReference type="NCBI Taxonomy" id="9739"/>
    <lineage>
        <taxon>Eukaryota</taxon>
        <taxon>Metazoa</taxon>
        <taxon>Chordata</taxon>
        <taxon>Craniata</taxon>
        <taxon>Vertebrata</taxon>
        <taxon>Euteleostomi</taxon>
        <taxon>Mammalia</taxon>
        <taxon>Eutheria</taxon>
        <taxon>Laurasiatheria</taxon>
        <taxon>Artiodactyla</taxon>
        <taxon>Whippomorpha</taxon>
        <taxon>Cetacea</taxon>
        <taxon>Odontoceti</taxon>
        <taxon>Delphinidae</taxon>
        <taxon>Tursiops</taxon>
    </lineage>
</organism>
<dbReference type="RefSeq" id="XP_019806231.1">
    <property type="nucleotide sequence ID" value="XM_019950672.2"/>
</dbReference>
<sequence>MENRDTGKTSPSMYKTLSPFSRATFAFPQRTLLPVSGSRSAARLTRTCWPKSQDVIYPANPSSSPLPWGFLEPPLLLPLHCSSGPSETGFAPSLFEAQNKKSKKISRKEAEKKRSSKNPKDPFPFAESPSPQKFRGLRTCSLLVLGKRGYLALRLLSCDISSMEWRRQTSDPGPDRAQAT</sequence>